<sequence length="457" mass="51800">MKWGYQSQLHDYSLSLPNTKVPMATTPSSLRLDPDLFDPSWVALPNDKGATGGLSFASTQIRNNWIVRLDFRQNSAPKGEKSHGTGFYVNIPDTKAHVILTAAHNLVDNQKKPSQDLQFYDPLQGAIIKPGDLEIFIPPSYLSRPRTETDFGAIRVPTSTSVPRGFGFALKLAEESLRDKTLQICGFPSDCPRPEPSTSSGDCKRWNRNRLEYQIATAKGLSGAPVFMPFKGHDTVIGIHTNGSDLHRGNSKGCRLSETVLEQIFHWLGVSHEEKTLRVFPSKDAPPEGLYLRFPPFEEHGWVRLGEKGLETTFDIFPAYAPTSNLTGKPTYVFRFRHPRGWPQSREKQRWVLWDYVRQVVTLTDKLEDCCFPYLVRIEPKKNSKKKPTNSSETFRIVLERKDPGNPADIGQLVEFRMANFLLKEEDIEMEEMDTPEVGFMKHYINKPAKVCFKAAV</sequence>
<dbReference type="InterPro" id="IPR009003">
    <property type="entry name" value="Peptidase_S1_PA"/>
</dbReference>
<dbReference type="EMBL" id="LHPM01000019">
    <property type="protein sequence ID" value="OAL62150.1"/>
    <property type="molecule type" value="Genomic_DNA"/>
</dbReference>
<dbReference type="Proteomes" id="UP000243015">
    <property type="component" value="Unassembled WGS sequence"/>
</dbReference>
<gene>
    <name evidence="1" type="ORF">A7C99_6725</name>
</gene>
<proteinExistence type="predicted"/>
<dbReference type="InterPro" id="IPR043504">
    <property type="entry name" value="Peptidase_S1_PA_chymotrypsin"/>
</dbReference>
<reference evidence="1 2" key="1">
    <citation type="submission" date="2016-05" db="EMBL/GenBank/DDBJ databases">
        <title>Genome sequencing of Trichophyton rubrum CMCC(F)T1i isolated from hair.</title>
        <authorList>
            <person name="Zhan P."/>
            <person name="Tao Y."/>
            <person name="Liu W."/>
        </authorList>
    </citation>
    <scope>NUCLEOTIDE SEQUENCE [LARGE SCALE GENOMIC DNA]</scope>
    <source>
        <strain evidence="2">CMCC(F)T1i</strain>
    </source>
</reference>
<dbReference type="Pfam" id="PF13365">
    <property type="entry name" value="Trypsin_2"/>
    <property type="match status" value="1"/>
</dbReference>
<dbReference type="Gene3D" id="2.40.10.10">
    <property type="entry name" value="Trypsin-like serine proteases"/>
    <property type="match status" value="2"/>
</dbReference>
<accession>A0A178EQ23</accession>
<dbReference type="SUPFAM" id="SSF50494">
    <property type="entry name" value="Trypsin-like serine proteases"/>
    <property type="match status" value="1"/>
</dbReference>
<evidence type="ECO:0000313" key="1">
    <source>
        <dbReference type="EMBL" id="OAL62150.1"/>
    </source>
</evidence>
<name>A0A178EQ23_TRIRU</name>
<evidence type="ECO:0008006" key="3">
    <source>
        <dbReference type="Google" id="ProtNLM"/>
    </source>
</evidence>
<dbReference type="AlphaFoldDB" id="A0A178EQ23"/>
<evidence type="ECO:0000313" key="2">
    <source>
        <dbReference type="Proteomes" id="UP000243015"/>
    </source>
</evidence>
<comment type="caution">
    <text evidence="1">The sequence shown here is derived from an EMBL/GenBank/DDBJ whole genome shotgun (WGS) entry which is preliminary data.</text>
</comment>
<protein>
    <recommendedName>
        <fullName evidence="3">Serine protease</fullName>
    </recommendedName>
</protein>
<dbReference type="VEuPathDB" id="FungiDB:TERG_03310"/>
<organism evidence="1 2">
    <name type="scientific">Trichophyton rubrum</name>
    <name type="common">Athlete's foot fungus</name>
    <name type="synonym">Epidermophyton rubrum</name>
    <dbReference type="NCBI Taxonomy" id="5551"/>
    <lineage>
        <taxon>Eukaryota</taxon>
        <taxon>Fungi</taxon>
        <taxon>Dikarya</taxon>
        <taxon>Ascomycota</taxon>
        <taxon>Pezizomycotina</taxon>
        <taxon>Eurotiomycetes</taxon>
        <taxon>Eurotiomycetidae</taxon>
        <taxon>Onygenales</taxon>
        <taxon>Arthrodermataceae</taxon>
        <taxon>Trichophyton</taxon>
    </lineage>
</organism>